<gene>
    <name evidence="2" type="ORF">BO223_10495</name>
</gene>
<evidence type="ECO:0000313" key="2">
    <source>
        <dbReference type="EMBL" id="OLU43831.1"/>
    </source>
</evidence>
<dbReference type="EMBL" id="MPJZ01000091">
    <property type="protein sequence ID" value="OLU43831.1"/>
    <property type="molecule type" value="Genomic_DNA"/>
</dbReference>
<accession>A0A1Q9YI12</accession>
<reference evidence="2 3" key="1">
    <citation type="submission" date="2016-11" db="EMBL/GenBank/DDBJ databases">
        <title>Description of two novel members of the family Erysipelotrichaceae: Ileibacterium lipovorans gen. nov., sp. nov. and Dubosiella newyorkensis, gen. nov., sp. nov.</title>
        <authorList>
            <person name="Cox L.M."/>
            <person name="Sohn J."/>
            <person name="Tyrrell K.L."/>
            <person name="Citron D.M."/>
            <person name="Lawson P.A."/>
            <person name="Patel N.B."/>
            <person name="Iizumi T."/>
            <person name="Perez-Perez G.I."/>
            <person name="Goldstein E.J."/>
            <person name="Blaser M.J."/>
        </authorList>
    </citation>
    <scope>NUCLEOTIDE SEQUENCE [LARGE SCALE GENOMIC DNA]</scope>
    <source>
        <strain evidence="2 3">NYU-BL-K8</strain>
    </source>
</reference>
<name>A0A1Q9YI12_9FIRM</name>
<comment type="caution">
    <text evidence="2">The sequence shown here is derived from an EMBL/GenBank/DDBJ whole genome shotgun (WGS) entry which is preliminary data.</text>
</comment>
<sequence>MAENTNNEFKPIETQEAFDAAIKDRLERAERSVRKEYENYETYKTNADEFDTKVSDYDKQISDLKAENEKLKGDITSRETAAEKSRIAREAGLPEGFENRLTGSAKEEWQKDAQQLAGFFKKLYPSKNHRLGAFLMFCSLQKLEHFLERFSERCFGMTVNETTIKHA</sequence>
<evidence type="ECO:0000313" key="3">
    <source>
        <dbReference type="Proteomes" id="UP000186758"/>
    </source>
</evidence>
<feature type="coiled-coil region" evidence="1">
    <location>
        <begin position="26"/>
        <end position="74"/>
    </location>
</feature>
<dbReference type="InterPro" id="IPR025580">
    <property type="entry name" value="Gp46"/>
</dbReference>
<organism evidence="2 3">
    <name type="scientific">Faecalibaculum rodentium</name>
    <dbReference type="NCBI Taxonomy" id="1702221"/>
    <lineage>
        <taxon>Bacteria</taxon>
        <taxon>Bacillati</taxon>
        <taxon>Bacillota</taxon>
        <taxon>Erysipelotrichia</taxon>
        <taxon>Erysipelotrichales</taxon>
        <taxon>Erysipelotrichaceae</taxon>
        <taxon>Faecalibaculum</taxon>
    </lineage>
</organism>
<protein>
    <submittedName>
        <fullName evidence="2">Uncharacterized protein</fullName>
    </submittedName>
</protein>
<keyword evidence="1" id="KW-0175">Coiled coil</keyword>
<dbReference type="AlphaFoldDB" id="A0A1Q9YI12"/>
<evidence type="ECO:0000256" key="1">
    <source>
        <dbReference type="SAM" id="Coils"/>
    </source>
</evidence>
<dbReference type="Proteomes" id="UP000186758">
    <property type="component" value="Unassembled WGS sequence"/>
</dbReference>
<proteinExistence type="predicted"/>
<dbReference type="RefSeq" id="WP_075886043.1">
    <property type="nucleotide sequence ID" value="NZ_JBCLSC010000017.1"/>
</dbReference>
<dbReference type="Pfam" id="PF14265">
    <property type="entry name" value="DUF4355"/>
    <property type="match status" value="1"/>
</dbReference>